<reference evidence="1 2" key="1">
    <citation type="submission" date="2018-03" db="EMBL/GenBank/DDBJ databases">
        <authorList>
            <person name="Gulvik C.A."/>
        </authorList>
    </citation>
    <scope>NUCLEOTIDE SEQUENCE [LARGE SCALE GENOMIC DNA]</scope>
    <source>
        <strain evidence="1 2">JCM 31581</strain>
    </source>
</reference>
<name>A0A3R9YJ51_9ENTE</name>
<keyword evidence="2" id="KW-1185">Reference proteome</keyword>
<evidence type="ECO:0000313" key="2">
    <source>
        <dbReference type="Proteomes" id="UP000277864"/>
    </source>
</evidence>
<dbReference type="SUPFAM" id="SSF160515">
    <property type="entry name" value="YueI-like"/>
    <property type="match status" value="1"/>
</dbReference>
<comment type="caution">
    <text evidence="1">The sequence shown here is derived from an EMBL/GenBank/DDBJ whole genome shotgun (WGS) entry which is preliminary data.</text>
</comment>
<dbReference type="OrthoDB" id="95278at2"/>
<dbReference type="RefSeq" id="WP_125943621.1">
    <property type="nucleotide sequence ID" value="NZ_PXZH01000004.1"/>
</dbReference>
<dbReference type="Proteomes" id="UP000277864">
    <property type="component" value="Unassembled WGS sequence"/>
</dbReference>
<organism evidence="1 2">
    <name type="scientific">Vagococcus humatus</name>
    <dbReference type="NCBI Taxonomy" id="1889241"/>
    <lineage>
        <taxon>Bacteria</taxon>
        <taxon>Bacillati</taxon>
        <taxon>Bacillota</taxon>
        <taxon>Bacilli</taxon>
        <taxon>Lactobacillales</taxon>
        <taxon>Enterococcaceae</taxon>
        <taxon>Vagococcus</taxon>
    </lineage>
</organism>
<sequence>MAEKDIQDYLDKGMYGAPQIKPDEQRKYLGTFRERVFLALTINEMKEQKHVKYFEQELKKQPDYHVLINGNVDMEDQLNFISVAQKCNCSFTVVETKQQEPDNPLGLVYAADEAINQEMISLSEKYSKSTSKSHSMVETEKTEKVSESRAPLLLKRIFKKEE</sequence>
<dbReference type="AlphaFoldDB" id="A0A3R9YJ51"/>
<dbReference type="PIRSF" id="PIRSF034303">
    <property type="entry name" value="DUF1694"/>
    <property type="match status" value="1"/>
</dbReference>
<protein>
    <submittedName>
        <fullName evidence="1">DUF1694 domain-containing protein</fullName>
    </submittedName>
</protein>
<evidence type="ECO:0000313" key="1">
    <source>
        <dbReference type="EMBL" id="RST88943.1"/>
    </source>
</evidence>
<accession>A0A3R9YJ51</accession>
<dbReference type="EMBL" id="PXZH01000004">
    <property type="protein sequence ID" value="RST88943.1"/>
    <property type="molecule type" value="Genomic_DNA"/>
</dbReference>
<dbReference type="InterPro" id="IPR012543">
    <property type="entry name" value="DUF1694"/>
</dbReference>
<dbReference type="Pfam" id="PF07997">
    <property type="entry name" value="DUF1694"/>
    <property type="match status" value="1"/>
</dbReference>
<dbReference type="InterPro" id="IPR029064">
    <property type="entry name" value="Ribosomal_eL30-like_sf"/>
</dbReference>
<proteinExistence type="predicted"/>
<gene>
    <name evidence="1" type="ORF">C7P63_07840</name>
</gene>
<dbReference type="Gene3D" id="3.30.1330.30">
    <property type="match status" value="1"/>
</dbReference>